<name>A0A934Q7I5_9MICO</name>
<feature type="transmembrane region" description="Helical" evidence="1">
    <location>
        <begin position="131"/>
        <end position="159"/>
    </location>
</feature>
<comment type="caution">
    <text evidence="2">The sequence shown here is derived from an EMBL/GenBank/DDBJ whole genome shotgun (WGS) entry which is preliminary data.</text>
</comment>
<keyword evidence="3" id="KW-1185">Reference proteome</keyword>
<keyword evidence="1" id="KW-1133">Transmembrane helix</keyword>
<feature type="transmembrane region" description="Helical" evidence="1">
    <location>
        <begin position="490"/>
        <end position="511"/>
    </location>
</feature>
<proteinExistence type="predicted"/>
<feature type="transmembrane region" description="Helical" evidence="1">
    <location>
        <begin position="458"/>
        <end position="484"/>
    </location>
</feature>
<feature type="transmembrane region" description="Helical" evidence="1">
    <location>
        <begin position="382"/>
        <end position="410"/>
    </location>
</feature>
<feature type="transmembrane region" description="Helical" evidence="1">
    <location>
        <begin position="231"/>
        <end position="252"/>
    </location>
</feature>
<feature type="transmembrane region" description="Helical" evidence="1">
    <location>
        <begin position="333"/>
        <end position="353"/>
    </location>
</feature>
<evidence type="ECO:0008006" key="4">
    <source>
        <dbReference type="Google" id="ProtNLM"/>
    </source>
</evidence>
<keyword evidence="1" id="KW-0812">Transmembrane</keyword>
<accession>A0A934Q7I5</accession>
<evidence type="ECO:0000313" key="3">
    <source>
        <dbReference type="Proteomes" id="UP000608530"/>
    </source>
</evidence>
<gene>
    <name evidence="2" type="ORF">JD276_03545</name>
</gene>
<reference evidence="2" key="1">
    <citation type="submission" date="2020-12" db="EMBL/GenBank/DDBJ databases">
        <title>Leucobacter sp. CAS1, isolated from Chromium sludge.</title>
        <authorList>
            <person name="Xu Z."/>
        </authorList>
    </citation>
    <scope>NUCLEOTIDE SEQUENCE</scope>
    <source>
        <strain evidence="2">CSA1</strain>
    </source>
</reference>
<feature type="transmembrane region" description="Helical" evidence="1">
    <location>
        <begin position="21"/>
        <end position="43"/>
    </location>
</feature>
<evidence type="ECO:0000313" key="2">
    <source>
        <dbReference type="EMBL" id="MBK0418104.1"/>
    </source>
</evidence>
<feature type="transmembrane region" description="Helical" evidence="1">
    <location>
        <begin position="55"/>
        <end position="78"/>
    </location>
</feature>
<evidence type="ECO:0000256" key="1">
    <source>
        <dbReference type="SAM" id="Phobius"/>
    </source>
</evidence>
<dbReference type="RefSeq" id="WP_200113975.1">
    <property type="nucleotide sequence ID" value="NZ_JAEHOH010000003.1"/>
</dbReference>
<organism evidence="2 3">
    <name type="scientific">Leucobacter chromiisoli</name>
    <dbReference type="NCBI Taxonomy" id="2796471"/>
    <lineage>
        <taxon>Bacteria</taxon>
        <taxon>Bacillati</taxon>
        <taxon>Actinomycetota</taxon>
        <taxon>Actinomycetes</taxon>
        <taxon>Micrococcales</taxon>
        <taxon>Microbacteriaceae</taxon>
        <taxon>Leucobacter</taxon>
    </lineage>
</organism>
<feature type="transmembrane region" description="Helical" evidence="1">
    <location>
        <begin position="171"/>
        <end position="194"/>
    </location>
</feature>
<keyword evidence="1" id="KW-0472">Membrane</keyword>
<feature type="transmembrane region" description="Helical" evidence="1">
    <location>
        <begin position="305"/>
        <end position="327"/>
    </location>
</feature>
<sequence length="530" mass="53716">MVAILVGLRWRQLGHQLGRNPWFIVALVVSGLVALGMLGTLALALGALRLAAPDLAVTALVLVGSAITAGWWIGTIFVSSDDSLAPERFALLPVRARSLLPGLTVAGATTIGGIGTTIALLLMLVGWSVSLAAALAATLLAPVALMVCVLGARVIGGLLARWLARRRTRDLVLTLGVLLVACSGLLLNLLLTAVGELDAPSESLAAAADVLAWTPLGAAFGVPAAVAEGEWLVAVLRLAVALATVVVLWLAAERLLAARLVAPISGGGGGRVRSGGLVDRVLPATPVGAVAARTLRYRRRDPRHLVNTVMLLVLPALLLGVFAMNGLRDGGVTFGPALVLLPSINALLICTIVQMDVAYDNDAVALHILTGVRGTADRVGRLLGIGILAIPLTVILCVLACLLVGSWALLPASLGAALGLSLAAAGAASAVGAYLPGRAPAPGANPFGRGSSGGVQSLLAMIVVMPITLVVGGPALGFAIASFWTPSLGWVSLACGLLLGGAATWAGAVIGGRALDRRWPRVLADVSSEA</sequence>
<dbReference type="Proteomes" id="UP000608530">
    <property type="component" value="Unassembled WGS sequence"/>
</dbReference>
<feature type="transmembrane region" description="Helical" evidence="1">
    <location>
        <begin position="99"/>
        <end position="125"/>
    </location>
</feature>
<dbReference type="AlphaFoldDB" id="A0A934Q7I5"/>
<feature type="transmembrane region" description="Helical" evidence="1">
    <location>
        <begin position="416"/>
        <end position="437"/>
    </location>
</feature>
<dbReference type="EMBL" id="JAEHOH010000003">
    <property type="protein sequence ID" value="MBK0418104.1"/>
    <property type="molecule type" value="Genomic_DNA"/>
</dbReference>
<protein>
    <recommendedName>
        <fullName evidence="4">ABC-2 type transport system permease protein</fullName>
    </recommendedName>
</protein>